<dbReference type="Proteomes" id="UP000632740">
    <property type="component" value="Unassembled WGS sequence"/>
</dbReference>
<dbReference type="EMBL" id="BONK01000001">
    <property type="protein sequence ID" value="GIG19625.1"/>
    <property type="molecule type" value="Genomic_DNA"/>
</dbReference>
<protein>
    <submittedName>
        <fullName evidence="1">Uncharacterized protein</fullName>
    </submittedName>
</protein>
<evidence type="ECO:0000313" key="1">
    <source>
        <dbReference type="EMBL" id="GIG19625.1"/>
    </source>
</evidence>
<keyword evidence="2" id="KW-1185">Reference proteome</keyword>
<gene>
    <name evidence="1" type="ORF">Cch01nite_03490</name>
</gene>
<name>A0A919TXN5_9CELL</name>
<evidence type="ECO:0000313" key="2">
    <source>
        <dbReference type="Proteomes" id="UP000632740"/>
    </source>
</evidence>
<comment type="caution">
    <text evidence="1">The sequence shown here is derived from an EMBL/GenBank/DDBJ whole genome shotgun (WGS) entry which is preliminary data.</text>
</comment>
<reference evidence="1" key="1">
    <citation type="submission" date="2021-01" db="EMBL/GenBank/DDBJ databases">
        <title>Whole genome shotgun sequence of Cellulomonas chitinilytica NBRC 110799.</title>
        <authorList>
            <person name="Komaki H."/>
            <person name="Tamura T."/>
        </authorList>
    </citation>
    <scope>NUCLEOTIDE SEQUENCE</scope>
    <source>
        <strain evidence="1">NBRC 110799</strain>
    </source>
</reference>
<sequence>MSQVAAVVSVTIAPFRAWVPDVAGRSAPGWRHSATRAFESVLRGCSPCLLGRVDLWSRRTGAACETTRIATGALAGGPDG</sequence>
<dbReference type="AlphaFoldDB" id="A0A919TXN5"/>
<organism evidence="1 2">
    <name type="scientific">Cellulomonas chitinilytica</name>
    <dbReference type="NCBI Taxonomy" id="398759"/>
    <lineage>
        <taxon>Bacteria</taxon>
        <taxon>Bacillati</taxon>
        <taxon>Actinomycetota</taxon>
        <taxon>Actinomycetes</taxon>
        <taxon>Micrococcales</taxon>
        <taxon>Cellulomonadaceae</taxon>
        <taxon>Cellulomonas</taxon>
    </lineage>
</organism>
<accession>A0A919TXN5</accession>
<proteinExistence type="predicted"/>